<evidence type="ECO:0000313" key="3">
    <source>
        <dbReference type="Proteomes" id="UP001176941"/>
    </source>
</evidence>
<proteinExistence type="predicted"/>
<feature type="region of interest" description="Disordered" evidence="1">
    <location>
        <begin position="255"/>
        <end position="311"/>
    </location>
</feature>
<sequence length="368" mass="39014">MLVGEEVTSGALQPEGGAAPEDILGLNPRHSLAPSTSMGTMGGPECQLSIWNPFATLILTPSALTGLLQDKEHVTESLSSLLPAAVAAAPQPPPDPRPTPKNWYISLEKQPGLAEVPSHRNCRHPHRRARADAHAHPKARPRRPFPHAVSGLLSPRSQERKGLTCGALACHVSCTSVTRPPERVVSQVFACWSSHATPALSRPGMLIYLAPSPDFSKCVRPSDGEGWVRGDRRERGGVPTRGILIPWLEMPEPQQLLPQNSAPAPAAGDLRSFENTGVPVRPSDPSAMPASPQTPAPSSRLLDSGRGAPSFSRLLLPPAGGSVHRSIGWMEDLSPGGPGLASLLSEARRAGCAVDGHRRYQCNVSDSG</sequence>
<feature type="region of interest" description="Disordered" evidence="1">
    <location>
        <begin position="130"/>
        <end position="152"/>
    </location>
</feature>
<name>A0ABN8ZH23_RANTA</name>
<dbReference type="EMBL" id="OX459969">
    <property type="protein sequence ID" value="CAI9173212.1"/>
    <property type="molecule type" value="Genomic_DNA"/>
</dbReference>
<evidence type="ECO:0000313" key="2">
    <source>
        <dbReference type="EMBL" id="CAI9173212.1"/>
    </source>
</evidence>
<organism evidence="2 3">
    <name type="scientific">Rangifer tarandus platyrhynchus</name>
    <name type="common">Svalbard reindeer</name>
    <dbReference type="NCBI Taxonomy" id="3082113"/>
    <lineage>
        <taxon>Eukaryota</taxon>
        <taxon>Metazoa</taxon>
        <taxon>Chordata</taxon>
        <taxon>Craniata</taxon>
        <taxon>Vertebrata</taxon>
        <taxon>Euteleostomi</taxon>
        <taxon>Mammalia</taxon>
        <taxon>Eutheria</taxon>
        <taxon>Laurasiatheria</taxon>
        <taxon>Artiodactyla</taxon>
        <taxon>Ruminantia</taxon>
        <taxon>Pecora</taxon>
        <taxon>Cervidae</taxon>
        <taxon>Odocoileinae</taxon>
        <taxon>Rangifer</taxon>
    </lineage>
</organism>
<accession>A0ABN8ZH23</accession>
<feature type="compositionally biased region" description="Basic residues" evidence="1">
    <location>
        <begin position="136"/>
        <end position="145"/>
    </location>
</feature>
<evidence type="ECO:0000256" key="1">
    <source>
        <dbReference type="SAM" id="MobiDB-lite"/>
    </source>
</evidence>
<dbReference type="Proteomes" id="UP001176941">
    <property type="component" value="Chromosome 33"/>
</dbReference>
<keyword evidence="3" id="KW-1185">Reference proteome</keyword>
<gene>
    <name evidence="2" type="ORF">MRATA1EN1_LOCUS22174</name>
</gene>
<protein>
    <submittedName>
        <fullName evidence="2">Uncharacterized protein</fullName>
    </submittedName>
</protein>
<feature type="region of interest" description="Disordered" evidence="1">
    <location>
        <begin position="1"/>
        <end position="21"/>
    </location>
</feature>
<reference evidence="2" key="1">
    <citation type="submission" date="2023-04" db="EMBL/GenBank/DDBJ databases">
        <authorList>
            <consortium name="ELIXIR-Norway"/>
        </authorList>
    </citation>
    <scope>NUCLEOTIDE SEQUENCE [LARGE SCALE GENOMIC DNA]</scope>
</reference>